<dbReference type="EMBL" id="JABBNI010000009">
    <property type="protein sequence ID" value="NMM62023.1"/>
    <property type="molecule type" value="Genomic_DNA"/>
</dbReference>
<organism evidence="1 2">
    <name type="scientific">Clostridium muellerianum</name>
    <dbReference type="NCBI Taxonomy" id="2716538"/>
    <lineage>
        <taxon>Bacteria</taxon>
        <taxon>Bacillati</taxon>
        <taxon>Bacillota</taxon>
        <taxon>Clostridia</taxon>
        <taxon>Eubacteriales</taxon>
        <taxon>Clostridiaceae</taxon>
        <taxon>Clostridium</taxon>
    </lineage>
</organism>
<dbReference type="RefSeq" id="WP_169296622.1">
    <property type="nucleotide sequence ID" value="NZ_JABBNI010000009.1"/>
</dbReference>
<reference evidence="1 2" key="1">
    <citation type="submission" date="2020-04" db="EMBL/GenBank/DDBJ databases">
        <authorList>
            <person name="Doyle D.A."/>
        </authorList>
    </citation>
    <scope>NUCLEOTIDE SEQUENCE [LARGE SCALE GENOMIC DNA]</scope>
    <source>
        <strain evidence="1 2">P21</strain>
    </source>
</reference>
<dbReference type="Proteomes" id="UP000537131">
    <property type="component" value="Unassembled WGS sequence"/>
</dbReference>
<keyword evidence="2" id="KW-1185">Reference proteome</keyword>
<comment type="caution">
    <text evidence="1">The sequence shown here is derived from an EMBL/GenBank/DDBJ whole genome shotgun (WGS) entry which is preliminary data.</text>
</comment>
<protein>
    <submittedName>
        <fullName evidence="1">Uncharacterized protein</fullName>
    </submittedName>
</protein>
<gene>
    <name evidence="1" type="ORF">HBE96_04820</name>
</gene>
<dbReference type="AlphaFoldDB" id="A0A7Y0EEP7"/>
<accession>A0A7Y0EEP7</accession>
<sequence length="61" mass="7604">MTIILSLEEVKIEFNFEVTEEDYVKFSLYHIENSPEHKRLYNMLRYFKVFKIESYNERLHV</sequence>
<proteinExistence type="predicted"/>
<evidence type="ECO:0000313" key="2">
    <source>
        <dbReference type="Proteomes" id="UP000537131"/>
    </source>
</evidence>
<name>A0A7Y0EEP7_9CLOT</name>
<reference evidence="1 2" key="2">
    <citation type="submission" date="2020-06" db="EMBL/GenBank/DDBJ databases">
        <title>Complete Genome Sequence of Clostridium muelleri sp. nov. P21T, an Acid-Alcohol Producing Acetogen Isolated from Old Hay.</title>
        <authorList>
            <person name="Duncan K.E."/>
            <person name="Tanner R.S."/>
        </authorList>
    </citation>
    <scope>NUCLEOTIDE SEQUENCE [LARGE SCALE GENOMIC DNA]</scope>
    <source>
        <strain evidence="1 2">P21</strain>
    </source>
</reference>
<evidence type="ECO:0000313" key="1">
    <source>
        <dbReference type="EMBL" id="NMM62023.1"/>
    </source>
</evidence>